<gene>
    <name evidence="2" type="ORF">QE152_g15751</name>
</gene>
<evidence type="ECO:0000313" key="2">
    <source>
        <dbReference type="EMBL" id="KAK9729817.1"/>
    </source>
</evidence>
<dbReference type="AlphaFoldDB" id="A0AAW1L6S4"/>
<dbReference type="Gene3D" id="1.10.555.10">
    <property type="entry name" value="Rho GTPase activation protein"/>
    <property type="match status" value="1"/>
</dbReference>
<dbReference type="GO" id="GO:0007165">
    <property type="term" value="P:signal transduction"/>
    <property type="evidence" value="ECO:0007669"/>
    <property type="project" value="InterPro"/>
</dbReference>
<dbReference type="PROSITE" id="PS50238">
    <property type="entry name" value="RHOGAP"/>
    <property type="match status" value="1"/>
</dbReference>
<dbReference type="InterPro" id="IPR008936">
    <property type="entry name" value="Rho_GTPase_activation_prot"/>
</dbReference>
<name>A0AAW1L6S4_POPJA</name>
<comment type="caution">
    <text evidence="2">The sequence shown here is derived from an EMBL/GenBank/DDBJ whole genome shotgun (WGS) entry which is preliminary data.</text>
</comment>
<evidence type="ECO:0000313" key="3">
    <source>
        <dbReference type="Proteomes" id="UP001458880"/>
    </source>
</evidence>
<dbReference type="InterPro" id="IPR000198">
    <property type="entry name" value="RhoGAP_dom"/>
</dbReference>
<protein>
    <submittedName>
        <fullName evidence="2">RhoGAP domain</fullName>
    </submittedName>
</protein>
<proteinExistence type="predicted"/>
<evidence type="ECO:0000259" key="1">
    <source>
        <dbReference type="PROSITE" id="PS50238"/>
    </source>
</evidence>
<dbReference type="Pfam" id="PF00620">
    <property type="entry name" value="RhoGAP"/>
    <property type="match status" value="1"/>
</dbReference>
<dbReference type="Proteomes" id="UP001458880">
    <property type="component" value="Unassembled WGS sequence"/>
</dbReference>
<accession>A0AAW1L6S4</accession>
<dbReference type="SUPFAM" id="SSF48350">
    <property type="entry name" value="GTPase activation domain, GAP"/>
    <property type="match status" value="1"/>
</dbReference>
<keyword evidence="3" id="KW-1185">Reference proteome</keyword>
<reference evidence="2 3" key="1">
    <citation type="journal article" date="2024" name="BMC Genomics">
        <title>De novo assembly and annotation of Popillia japonica's genome with initial clues to its potential as an invasive pest.</title>
        <authorList>
            <person name="Cucini C."/>
            <person name="Boschi S."/>
            <person name="Funari R."/>
            <person name="Cardaioli E."/>
            <person name="Iannotti N."/>
            <person name="Marturano G."/>
            <person name="Paoli F."/>
            <person name="Bruttini M."/>
            <person name="Carapelli A."/>
            <person name="Frati F."/>
            <person name="Nardi F."/>
        </authorList>
    </citation>
    <scope>NUCLEOTIDE SEQUENCE [LARGE SCALE GENOMIC DNA]</scope>
    <source>
        <strain evidence="2">DMR45628</strain>
    </source>
</reference>
<feature type="domain" description="Rho-GAP" evidence="1">
    <location>
        <begin position="7"/>
        <end position="195"/>
    </location>
</feature>
<dbReference type="EMBL" id="JASPKY010000157">
    <property type="protein sequence ID" value="KAK9729817.1"/>
    <property type="molecule type" value="Genomic_DNA"/>
</dbReference>
<organism evidence="2 3">
    <name type="scientific">Popillia japonica</name>
    <name type="common">Japanese beetle</name>
    <dbReference type="NCBI Taxonomy" id="7064"/>
    <lineage>
        <taxon>Eukaryota</taxon>
        <taxon>Metazoa</taxon>
        <taxon>Ecdysozoa</taxon>
        <taxon>Arthropoda</taxon>
        <taxon>Hexapoda</taxon>
        <taxon>Insecta</taxon>
        <taxon>Pterygota</taxon>
        <taxon>Neoptera</taxon>
        <taxon>Endopterygota</taxon>
        <taxon>Coleoptera</taxon>
        <taxon>Polyphaga</taxon>
        <taxon>Scarabaeiformia</taxon>
        <taxon>Scarabaeidae</taxon>
        <taxon>Rutelinae</taxon>
        <taxon>Popillia</taxon>
    </lineage>
</organism>
<sequence length="277" mass="32036">MLIQTFINIYRFFKKQIIGDKSLNAVLVVIEHLKENARNRDLFRISRHDGRIKQIANEIHKGGRGLEKLLEDCTIREIASGLQYFLLNLKKPLMPTYVQSLALTDSPGVAPELIAQDILGLLKQELAANHLVLLIAVLDLLHHSLRCSPADELAGSSVPISMLPIFFNMQAEHISHWRRVAMIFMEIIRFSPSYFQIDTEEYNDSGLPNVRNLFENYNFAHQNRGVNNALLQQRLLEMNVVLRRYIIRQGNRGDCCDFEAYQPRAPTHLRRHTRLHF</sequence>